<dbReference type="InterPro" id="IPR003795">
    <property type="entry name" value="DUF192"/>
</dbReference>
<keyword evidence="2" id="KW-1185">Reference proteome</keyword>
<accession>A0ABS1JF25</accession>
<name>A0ABS1JF25_9BACL</name>
<protein>
    <submittedName>
        <fullName evidence="1">DUF192 domain-containing protein</fullName>
    </submittedName>
</protein>
<reference evidence="1 2" key="1">
    <citation type="submission" date="2021-01" db="EMBL/GenBank/DDBJ databases">
        <title>Tumebacillus sp. strain ITR2 16S ribosomal RNA gene Genome sequencing and assembly.</title>
        <authorList>
            <person name="Kang M."/>
        </authorList>
    </citation>
    <scope>NUCLEOTIDE SEQUENCE [LARGE SCALE GENOMIC DNA]</scope>
    <source>
        <strain evidence="1 2">ITR2</strain>
    </source>
</reference>
<dbReference type="EMBL" id="JAEQNB010000007">
    <property type="protein sequence ID" value="MBL0388815.1"/>
    <property type="molecule type" value="Genomic_DNA"/>
</dbReference>
<dbReference type="Pfam" id="PF02643">
    <property type="entry name" value="DUF192"/>
    <property type="match status" value="1"/>
</dbReference>
<evidence type="ECO:0000313" key="2">
    <source>
        <dbReference type="Proteomes" id="UP000602284"/>
    </source>
</evidence>
<sequence>MMEVWNQSLGVRLAWEVETAESFWSRLRGWMGRRNVPVGAALVFRSCNGIHTFFMKEEIDVAFLDDEHRIVHMLHRVRPNTIAPFVRGAMHVIEFPAGTLSASGTQLRDRLVVETEPHLYAFMIGRGA</sequence>
<dbReference type="InterPro" id="IPR038695">
    <property type="entry name" value="Saro_0823-like_sf"/>
</dbReference>
<proteinExistence type="predicted"/>
<dbReference type="RefSeq" id="WP_201637820.1">
    <property type="nucleotide sequence ID" value="NZ_JAEQNB010000007.1"/>
</dbReference>
<comment type="caution">
    <text evidence="1">The sequence shown here is derived from an EMBL/GenBank/DDBJ whole genome shotgun (WGS) entry which is preliminary data.</text>
</comment>
<dbReference type="Gene3D" id="2.60.120.1140">
    <property type="entry name" value="Protein of unknown function DUF192"/>
    <property type="match status" value="1"/>
</dbReference>
<gene>
    <name evidence="1" type="ORF">JJB07_19620</name>
</gene>
<evidence type="ECO:0000313" key="1">
    <source>
        <dbReference type="EMBL" id="MBL0388815.1"/>
    </source>
</evidence>
<organism evidence="1 2">
    <name type="scientific">Tumebacillus amylolyticus</name>
    <dbReference type="NCBI Taxonomy" id="2801339"/>
    <lineage>
        <taxon>Bacteria</taxon>
        <taxon>Bacillati</taxon>
        <taxon>Bacillota</taxon>
        <taxon>Bacilli</taxon>
        <taxon>Bacillales</taxon>
        <taxon>Alicyclobacillaceae</taxon>
        <taxon>Tumebacillus</taxon>
    </lineage>
</organism>
<dbReference type="Proteomes" id="UP000602284">
    <property type="component" value="Unassembled WGS sequence"/>
</dbReference>